<dbReference type="GO" id="GO:0032266">
    <property type="term" value="F:phosphatidylinositol-3-phosphate binding"/>
    <property type="evidence" value="ECO:0007669"/>
    <property type="project" value="TreeGrafter"/>
</dbReference>
<organism evidence="7">
    <name type="scientific">Tabanus bromius</name>
    <name type="common">Band-eyed brown horse fly</name>
    <dbReference type="NCBI Taxonomy" id="304241"/>
    <lineage>
        <taxon>Eukaryota</taxon>
        <taxon>Metazoa</taxon>
        <taxon>Ecdysozoa</taxon>
        <taxon>Arthropoda</taxon>
        <taxon>Hexapoda</taxon>
        <taxon>Insecta</taxon>
        <taxon>Pterygota</taxon>
        <taxon>Neoptera</taxon>
        <taxon>Endopterygota</taxon>
        <taxon>Diptera</taxon>
        <taxon>Brachycera</taxon>
        <taxon>Tabanomorpha</taxon>
        <taxon>Tabanoidea</taxon>
        <taxon>Tabanidae</taxon>
        <taxon>Tabanus</taxon>
    </lineage>
</organism>
<dbReference type="SUPFAM" id="SSF57903">
    <property type="entry name" value="FYVE/PHD zinc finger"/>
    <property type="match status" value="1"/>
</dbReference>
<keyword evidence="2 4" id="KW-0863">Zinc-finger</keyword>
<evidence type="ECO:0000256" key="2">
    <source>
        <dbReference type="ARBA" id="ARBA00022771"/>
    </source>
</evidence>
<dbReference type="InterPro" id="IPR017455">
    <property type="entry name" value="Znf_FYVE-rel"/>
</dbReference>
<dbReference type="AlphaFoldDB" id="A0A0K8TS31"/>
<dbReference type="GO" id="GO:0030496">
    <property type="term" value="C:midbody"/>
    <property type="evidence" value="ECO:0007669"/>
    <property type="project" value="TreeGrafter"/>
</dbReference>
<evidence type="ECO:0000256" key="4">
    <source>
        <dbReference type="PROSITE-ProRule" id="PRU00091"/>
    </source>
</evidence>
<sequence>MACNACIKRYGFFCKEFGCPNCGYSFCKQCLKKTIEVPRRGNAVMNVCLKCFEKLEKEKSRPAPSAAIVNVAEKVFDIEESVELEAPLQPMNLGEEAKTENDIAENLDSEISKRLKDLKTSDGVKLPSDTEMSSRLADLKGVPYKEYSKADLLSTDTRTEQQKVQDLIAQFLDEKSIDETVEDPIAQIQKRLAALKGEPSTSAKKSSASNLPADSDVEEDEATKIKKIMDKFITESKLPDAGLTEEEKEFTASIPPPSKDLEELPFCTICNEDATVRCKGCDGDLFCAQCFRECHDDDEDFREHQRVPYTKPPNFKEDHF</sequence>
<feature type="compositionally biased region" description="Polar residues" evidence="5">
    <location>
        <begin position="199"/>
        <end position="212"/>
    </location>
</feature>
<reference evidence="7" key="1">
    <citation type="journal article" date="2015" name="Insect Biochem. Mol. Biol.">
        <title>An insight into the sialome of the horse fly, Tabanus bromius.</title>
        <authorList>
            <person name="Ribeiro J.M."/>
            <person name="Kazimirova M."/>
            <person name="Takac P."/>
            <person name="Andersen J.F."/>
            <person name="Francischetti I.M."/>
        </authorList>
    </citation>
    <scope>NUCLEOTIDE SEQUENCE</scope>
</reference>
<dbReference type="EMBL" id="GDAI01000645">
    <property type="protein sequence ID" value="JAI16958.1"/>
    <property type="molecule type" value="mRNA"/>
</dbReference>
<dbReference type="GO" id="GO:0032154">
    <property type="term" value="C:cleavage furrow"/>
    <property type="evidence" value="ECO:0007669"/>
    <property type="project" value="TreeGrafter"/>
</dbReference>
<dbReference type="GO" id="GO:0005813">
    <property type="term" value="C:centrosome"/>
    <property type="evidence" value="ECO:0007669"/>
    <property type="project" value="TreeGrafter"/>
</dbReference>
<proteinExistence type="evidence at transcript level"/>
<feature type="domain" description="FYVE-type" evidence="6">
    <location>
        <begin position="1"/>
        <end position="56"/>
    </location>
</feature>
<dbReference type="PANTHER" id="PTHR46603">
    <property type="entry name" value="ABSCISSION/NOCUT CHECKPOINT REGULATOR"/>
    <property type="match status" value="1"/>
</dbReference>
<dbReference type="PROSITE" id="PS50178">
    <property type="entry name" value="ZF_FYVE"/>
    <property type="match status" value="1"/>
</dbReference>
<dbReference type="Pfam" id="PF22586">
    <property type="entry name" value="ANCHR-like_BBOX"/>
    <property type="match status" value="1"/>
</dbReference>
<accession>A0A0K8TS31</accession>
<dbReference type="GO" id="GO:0044878">
    <property type="term" value="P:mitotic cytokinesis checkpoint signaling"/>
    <property type="evidence" value="ECO:0007669"/>
    <property type="project" value="TreeGrafter"/>
</dbReference>
<dbReference type="InterPro" id="IPR000306">
    <property type="entry name" value="Znf_FYVE"/>
</dbReference>
<dbReference type="GO" id="GO:0008270">
    <property type="term" value="F:zinc ion binding"/>
    <property type="evidence" value="ECO:0007669"/>
    <property type="project" value="UniProtKB-KW"/>
</dbReference>
<evidence type="ECO:0000259" key="6">
    <source>
        <dbReference type="PROSITE" id="PS50178"/>
    </source>
</evidence>
<dbReference type="InterPro" id="IPR044553">
    <property type="entry name" value="Bbox1_ANCHR"/>
</dbReference>
<protein>
    <submittedName>
        <fullName evidence="7">Putative membrane trafficking and cell signaling protein hrs</fullName>
    </submittedName>
</protein>
<dbReference type="PANTHER" id="PTHR46603:SF1">
    <property type="entry name" value="ABSCISSION_NOCUT CHECKPOINT REGULATOR"/>
    <property type="match status" value="1"/>
</dbReference>
<evidence type="ECO:0000256" key="1">
    <source>
        <dbReference type="ARBA" id="ARBA00022723"/>
    </source>
</evidence>
<evidence type="ECO:0000256" key="3">
    <source>
        <dbReference type="ARBA" id="ARBA00022833"/>
    </source>
</evidence>
<dbReference type="CDD" id="cd19817">
    <property type="entry name" value="Bbox1_ANCHR-like"/>
    <property type="match status" value="1"/>
</dbReference>
<name>A0A0K8TS31_TABBR</name>
<dbReference type="Pfam" id="PF01363">
    <property type="entry name" value="FYVE"/>
    <property type="match status" value="1"/>
</dbReference>
<evidence type="ECO:0000256" key="5">
    <source>
        <dbReference type="SAM" id="MobiDB-lite"/>
    </source>
</evidence>
<dbReference type="InterPro" id="IPR011011">
    <property type="entry name" value="Znf_FYVE_PHD"/>
</dbReference>
<keyword evidence="1" id="KW-0479">Metal-binding</keyword>
<dbReference type="GO" id="GO:0009838">
    <property type="term" value="P:abscission"/>
    <property type="evidence" value="ECO:0007669"/>
    <property type="project" value="TreeGrafter"/>
</dbReference>
<keyword evidence="3" id="KW-0862">Zinc</keyword>
<dbReference type="SUPFAM" id="SSF57845">
    <property type="entry name" value="B-box zinc-binding domain"/>
    <property type="match status" value="1"/>
</dbReference>
<dbReference type="Gene3D" id="3.30.40.10">
    <property type="entry name" value="Zinc/RING finger domain, C3HC4 (zinc finger)"/>
    <property type="match status" value="1"/>
</dbReference>
<dbReference type="InterPro" id="IPR013083">
    <property type="entry name" value="Znf_RING/FYVE/PHD"/>
</dbReference>
<feature type="region of interest" description="Disordered" evidence="5">
    <location>
        <begin position="196"/>
        <end position="219"/>
    </location>
</feature>
<dbReference type="FunFam" id="3.30.40.10:FF:000879">
    <property type="entry name" value="abscission/NoCut checkpoint regulator"/>
    <property type="match status" value="1"/>
</dbReference>
<evidence type="ECO:0000313" key="7">
    <source>
        <dbReference type="EMBL" id="JAI16958.1"/>
    </source>
</evidence>